<comment type="caution">
    <text evidence="1">The sequence shown here is derived from an EMBL/GenBank/DDBJ whole genome shotgun (WGS) entry which is preliminary data.</text>
</comment>
<dbReference type="Proteomes" id="UP000565262">
    <property type="component" value="Unassembled WGS sequence"/>
</dbReference>
<dbReference type="Gene3D" id="1.10.260.80">
    <property type="match status" value="1"/>
</dbReference>
<dbReference type="PANTHER" id="PTHR43885:SF1">
    <property type="entry name" value="SUPERFAMILY HYDROLASE, PUTATIVE (AFU_ORTHOLOGUE AFUA_4G13290)-RELATED"/>
    <property type="match status" value="1"/>
</dbReference>
<sequence>MVTNRQKIQGIIFDLDGTLLSSDLNFQLLRELTGCPAGGDILAHIDSLECEQQKQQAHDIVREHEMRDAGQSHWLPGAREMVYGLKQHGFQMAIVTRNISDAAKLKMSHNQVPIELVLSREDAPAKPDPTALLQIARYWQLPVDQIIYVGDFRYDVEAANNAGMVSCLYAPEVRPDYASQADMMVTHFDDLAEQLLNQSGHDI</sequence>
<dbReference type="Gene3D" id="3.40.50.1000">
    <property type="entry name" value="HAD superfamily/HAD-like"/>
    <property type="match status" value="1"/>
</dbReference>
<dbReference type="PANTHER" id="PTHR43885">
    <property type="entry name" value="HALOACID DEHALOGENASE-LIKE HYDROLASE"/>
    <property type="match status" value="1"/>
</dbReference>
<evidence type="ECO:0000313" key="2">
    <source>
        <dbReference type="Proteomes" id="UP000565262"/>
    </source>
</evidence>
<evidence type="ECO:0000313" key="1">
    <source>
        <dbReference type="EMBL" id="MBB1489534.1"/>
    </source>
</evidence>
<dbReference type="NCBIfam" id="TIGR01509">
    <property type="entry name" value="HAD-SF-IA-v3"/>
    <property type="match status" value="1"/>
</dbReference>
<dbReference type="InterPro" id="IPR023214">
    <property type="entry name" value="HAD_sf"/>
</dbReference>
<proteinExistence type="predicted"/>
<keyword evidence="1" id="KW-0378">Hydrolase</keyword>
<accession>A0A839IY70</accession>
<dbReference type="SFLD" id="SFLDS00003">
    <property type="entry name" value="Haloacid_Dehalogenase"/>
    <property type="match status" value="1"/>
</dbReference>
<keyword evidence="2" id="KW-1185">Reference proteome</keyword>
<dbReference type="SUPFAM" id="SSF56784">
    <property type="entry name" value="HAD-like"/>
    <property type="match status" value="1"/>
</dbReference>
<dbReference type="EMBL" id="JACJFM010000059">
    <property type="protein sequence ID" value="MBB1489534.1"/>
    <property type="molecule type" value="Genomic_DNA"/>
</dbReference>
<dbReference type="AlphaFoldDB" id="A0A839IY70"/>
<dbReference type="SFLD" id="SFLDG01129">
    <property type="entry name" value="C1.5:_HAD__Beta-PGM__Phosphata"/>
    <property type="match status" value="1"/>
</dbReference>
<name>A0A839IY70_9GAMM</name>
<dbReference type="InterPro" id="IPR036412">
    <property type="entry name" value="HAD-like_sf"/>
</dbReference>
<gene>
    <name evidence="1" type="ORF">H4O21_23270</name>
</gene>
<protein>
    <submittedName>
        <fullName evidence="1">HAD family hydrolase</fullName>
    </submittedName>
</protein>
<dbReference type="NCBIfam" id="TIGR01549">
    <property type="entry name" value="HAD-SF-IA-v1"/>
    <property type="match status" value="1"/>
</dbReference>
<dbReference type="InterPro" id="IPR006439">
    <property type="entry name" value="HAD-SF_hydro_IA"/>
</dbReference>
<dbReference type="Pfam" id="PF13419">
    <property type="entry name" value="HAD_2"/>
    <property type="match status" value="1"/>
</dbReference>
<dbReference type="InterPro" id="IPR041492">
    <property type="entry name" value="HAD_2"/>
</dbReference>
<organism evidence="1 2">
    <name type="scientific">Oceanospirillum sediminis</name>
    <dbReference type="NCBI Taxonomy" id="2760088"/>
    <lineage>
        <taxon>Bacteria</taxon>
        <taxon>Pseudomonadati</taxon>
        <taxon>Pseudomonadota</taxon>
        <taxon>Gammaproteobacteria</taxon>
        <taxon>Oceanospirillales</taxon>
        <taxon>Oceanospirillaceae</taxon>
        <taxon>Oceanospirillum</taxon>
    </lineage>
</organism>
<dbReference type="GO" id="GO:0016787">
    <property type="term" value="F:hydrolase activity"/>
    <property type="evidence" value="ECO:0007669"/>
    <property type="project" value="UniProtKB-KW"/>
</dbReference>
<reference evidence="1 2" key="1">
    <citation type="submission" date="2020-08" db="EMBL/GenBank/DDBJ databases">
        <title>Oceanospirillum sp. nov. isolated from marine sediment.</title>
        <authorList>
            <person name="Ji X."/>
        </authorList>
    </citation>
    <scope>NUCLEOTIDE SEQUENCE [LARGE SCALE GENOMIC DNA]</scope>
    <source>
        <strain evidence="1 2">D5</strain>
    </source>
</reference>